<evidence type="ECO:0000313" key="1">
    <source>
        <dbReference type="EMBL" id="NEU45200.1"/>
    </source>
</evidence>
<reference evidence="1" key="1">
    <citation type="submission" date="2020-02" db="EMBL/GenBank/DDBJ databases">
        <title>Draft Genome Sequences of Enterococcus faecium isolates derived from selected traditional Montenegrin brine cheese.</title>
        <authorList>
            <person name="Ruppitsch W."/>
            <person name="Nisic A."/>
            <person name="Allerberger F."/>
            <person name="Martinovic A."/>
        </authorList>
    </citation>
    <scope>NUCLEOTIDE SEQUENCE</scope>
    <source>
        <strain evidence="1">INF29</strain>
    </source>
</reference>
<dbReference type="NCBIfam" id="TIGR01603">
    <property type="entry name" value="maj_tail_phi13"/>
    <property type="match status" value="1"/>
</dbReference>
<name>A0A6B3Q4N8_ENTFC</name>
<sequence>MATVGFESVIFGVKTGADGTLKELVADKSKGGAIEAKITGLGATSNTTHASNVPFFIASKGVSSPKVTLDVADLMDNGIYSEIIGAKTVDGVNVIGSETEAPYVSVVMVTANKEGKRLFMGLTKGKFSHPDIDMKTAEDKGVELQTDSIEGEFISDERGYVYLTAVESETMTLAKFKDLVNNVATPPASGL</sequence>
<dbReference type="EMBL" id="JAAHCB010000030">
    <property type="protein sequence ID" value="NEU45200.1"/>
    <property type="molecule type" value="Genomic_DNA"/>
</dbReference>
<gene>
    <name evidence="1" type="ORF">G3385_04940</name>
</gene>
<proteinExistence type="predicted"/>
<accession>A0A6B3Q4N8</accession>
<dbReference type="Pfam" id="PF04630">
    <property type="entry name" value="Phage_TTP_1"/>
    <property type="match status" value="1"/>
</dbReference>
<dbReference type="AlphaFoldDB" id="A0A6B3Q4N8"/>
<dbReference type="RefSeq" id="WP_038809484.1">
    <property type="nucleotide sequence ID" value="NZ_JAAHCA010000023.1"/>
</dbReference>
<comment type="caution">
    <text evidence="1">The sequence shown here is derived from an EMBL/GenBank/DDBJ whole genome shotgun (WGS) entry which is preliminary data.</text>
</comment>
<organism evidence="1">
    <name type="scientific">Enterococcus faecium</name>
    <name type="common">Streptococcus faecium</name>
    <dbReference type="NCBI Taxonomy" id="1352"/>
    <lineage>
        <taxon>Bacteria</taxon>
        <taxon>Bacillati</taxon>
        <taxon>Bacillota</taxon>
        <taxon>Bacilli</taxon>
        <taxon>Lactobacillales</taxon>
        <taxon>Enterococcaceae</taxon>
        <taxon>Enterococcus</taxon>
    </lineage>
</organism>
<dbReference type="InterPro" id="IPR006724">
    <property type="entry name" value="Phage_TTP"/>
</dbReference>
<protein>
    <submittedName>
        <fullName evidence="1">Phage tail protein</fullName>
    </submittedName>
</protein>
<dbReference type="InterPro" id="IPR006490">
    <property type="entry name" value="Maj_tail_phi13"/>
</dbReference>